<dbReference type="Proteomes" id="UP000029839">
    <property type="component" value="Unassembled WGS sequence"/>
</dbReference>
<dbReference type="InterPro" id="IPR043129">
    <property type="entry name" value="ATPase_NBD"/>
</dbReference>
<sequence length="388" mass="39418">MTAWRPLTGSARAVALEVLLHGPLSRVELARRLDLSQGSLSRLARPLLDAGLLVEAGASREPGGGLRDGVRGGAGRPQRPLDVVARAHHVVGVSLTAHEARGVLTDLRADVLADVSRPLPGHEPGRVVDVLAEVVEALTAAAPAPLTAVGVALGGHTADHRTVRTAPFLGWQDVPLAELVRGAVGVEVVVENDLVAFTEAESWFGAGTGLDRFAVVTVGAGIGFGLVVRGEQVVGADSGLGLVGHVPLDPTGPVCRSGHRGCASALLTTDAVADAVSAAVGRRVDHAEALRLAADGEPGARRVVDRAGRALGRLVALAANFTMPRAVVLGGEGVGLVDVARTAVDEALGADRDPAASALPLEVRGGDFGEWARGAAVVAIQRAVVGTG</sequence>
<dbReference type="PROSITE" id="PS01125">
    <property type="entry name" value="ROK"/>
    <property type="match status" value="1"/>
</dbReference>
<dbReference type="InterPro" id="IPR036390">
    <property type="entry name" value="WH_DNA-bd_sf"/>
</dbReference>
<dbReference type="Gene3D" id="3.30.420.40">
    <property type="match status" value="2"/>
</dbReference>
<dbReference type="EMBL" id="AXCY01000026">
    <property type="protein sequence ID" value="KGM11270.1"/>
    <property type="molecule type" value="Genomic_DNA"/>
</dbReference>
<protein>
    <submittedName>
        <fullName evidence="2">MarR family transcriptional regulator</fullName>
    </submittedName>
</protein>
<reference evidence="2 3" key="1">
    <citation type="submission" date="2013-08" db="EMBL/GenBank/DDBJ databases">
        <title>Genome sequencing of Cellulomonas carbonis T26.</title>
        <authorList>
            <person name="Chen F."/>
            <person name="Li Y."/>
            <person name="Wang G."/>
        </authorList>
    </citation>
    <scope>NUCLEOTIDE SEQUENCE [LARGE SCALE GENOMIC DNA]</scope>
    <source>
        <strain evidence="2 3">T26</strain>
    </source>
</reference>
<dbReference type="PANTHER" id="PTHR18964">
    <property type="entry name" value="ROK (REPRESSOR, ORF, KINASE) FAMILY"/>
    <property type="match status" value="1"/>
</dbReference>
<comment type="caution">
    <text evidence="2">The sequence shown here is derived from an EMBL/GenBank/DDBJ whole genome shotgun (WGS) entry which is preliminary data.</text>
</comment>
<gene>
    <name evidence="2" type="ORF">N868_11325</name>
</gene>
<dbReference type="InterPro" id="IPR036388">
    <property type="entry name" value="WH-like_DNA-bd_sf"/>
</dbReference>
<accession>A0A0A0BTK8</accession>
<dbReference type="SUPFAM" id="SSF53067">
    <property type="entry name" value="Actin-like ATPase domain"/>
    <property type="match status" value="1"/>
</dbReference>
<proteinExistence type="inferred from homology"/>
<dbReference type="AlphaFoldDB" id="A0A0A0BTK8"/>
<reference evidence="2 3" key="2">
    <citation type="journal article" date="2015" name="Stand. Genomic Sci.">
        <title>Draft genome sequence of Cellulomonas carbonis T26(T) and comparative analysis of six Cellulomonas genomes.</title>
        <authorList>
            <person name="Zhuang W."/>
            <person name="Zhang S."/>
            <person name="Xia X."/>
            <person name="Wang G."/>
        </authorList>
    </citation>
    <scope>NUCLEOTIDE SEQUENCE [LARGE SCALE GENOMIC DNA]</scope>
    <source>
        <strain evidence="2 3">T26</strain>
    </source>
</reference>
<name>A0A0A0BTK8_9CELL</name>
<dbReference type="PANTHER" id="PTHR18964:SF149">
    <property type="entry name" value="BIFUNCTIONAL UDP-N-ACETYLGLUCOSAMINE 2-EPIMERASE_N-ACETYLMANNOSAMINE KINASE"/>
    <property type="match status" value="1"/>
</dbReference>
<dbReference type="OrthoDB" id="3464494at2"/>
<comment type="similarity">
    <text evidence="1">Belongs to the ROK (NagC/XylR) family.</text>
</comment>
<dbReference type="InterPro" id="IPR000600">
    <property type="entry name" value="ROK"/>
</dbReference>
<evidence type="ECO:0000256" key="1">
    <source>
        <dbReference type="ARBA" id="ARBA00006479"/>
    </source>
</evidence>
<evidence type="ECO:0000313" key="3">
    <source>
        <dbReference type="Proteomes" id="UP000029839"/>
    </source>
</evidence>
<dbReference type="InterPro" id="IPR011991">
    <property type="entry name" value="ArsR-like_HTH"/>
</dbReference>
<dbReference type="InterPro" id="IPR049874">
    <property type="entry name" value="ROK_cs"/>
</dbReference>
<dbReference type="RefSeq" id="WP_043605222.1">
    <property type="nucleotide sequence ID" value="NZ_AXCY01000026.1"/>
</dbReference>
<dbReference type="SUPFAM" id="SSF46785">
    <property type="entry name" value="Winged helix' DNA-binding domain"/>
    <property type="match status" value="1"/>
</dbReference>
<evidence type="ECO:0000313" key="2">
    <source>
        <dbReference type="EMBL" id="KGM11270.1"/>
    </source>
</evidence>
<dbReference type="Gene3D" id="1.10.10.10">
    <property type="entry name" value="Winged helix-like DNA-binding domain superfamily/Winged helix DNA-binding domain"/>
    <property type="match status" value="1"/>
</dbReference>
<dbReference type="CDD" id="cd00090">
    <property type="entry name" value="HTH_ARSR"/>
    <property type="match status" value="1"/>
</dbReference>
<organism evidence="2 3">
    <name type="scientific">Cellulomonas carbonis T26</name>
    <dbReference type="NCBI Taxonomy" id="947969"/>
    <lineage>
        <taxon>Bacteria</taxon>
        <taxon>Bacillati</taxon>
        <taxon>Actinomycetota</taxon>
        <taxon>Actinomycetes</taxon>
        <taxon>Micrococcales</taxon>
        <taxon>Cellulomonadaceae</taxon>
        <taxon>Cellulomonas</taxon>
    </lineage>
</organism>
<dbReference type="Pfam" id="PF00480">
    <property type="entry name" value="ROK"/>
    <property type="match status" value="1"/>
</dbReference>
<keyword evidence="3" id="KW-1185">Reference proteome</keyword>